<dbReference type="PANTHER" id="PTHR33375:SF1">
    <property type="entry name" value="CHROMOSOME-PARTITIONING PROTEIN PARB-RELATED"/>
    <property type="match status" value="1"/>
</dbReference>
<evidence type="ECO:0000259" key="1">
    <source>
        <dbReference type="SMART" id="SM00470"/>
    </source>
</evidence>
<dbReference type="EMBL" id="VCIZ01000002">
    <property type="protein sequence ID" value="TSP14086.1"/>
    <property type="molecule type" value="Genomic_DNA"/>
</dbReference>
<dbReference type="SMART" id="SM00470">
    <property type="entry name" value="ParB"/>
    <property type="match status" value="1"/>
</dbReference>
<dbReference type="InterPro" id="IPR050336">
    <property type="entry name" value="Chromosome_partition/occlusion"/>
</dbReference>
<organism evidence="2 3">
    <name type="scientific">Cupriavidus campinensis</name>
    <dbReference type="NCBI Taxonomy" id="151783"/>
    <lineage>
        <taxon>Bacteria</taxon>
        <taxon>Pseudomonadati</taxon>
        <taxon>Pseudomonadota</taxon>
        <taxon>Betaproteobacteria</taxon>
        <taxon>Burkholderiales</taxon>
        <taxon>Burkholderiaceae</taxon>
        <taxon>Cupriavidus</taxon>
    </lineage>
</organism>
<evidence type="ECO:0000313" key="2">
    <source>
        <dbReference type="EMBL" id="TSP14086.1"/>
    </source>
</evidence>
<dbReference type="InterPro" id="IPR036086">
    <property type="entry name" value="ParB/Sulfiredoxin_sf"/>
</dbReference>
<feature type="domain" description="ParB-like N-terminal" evidence="1">
    <location>
        <begin position="6"/>
        <end position="91"/>
    </location>
</feature>
<protein>
    <submittedName>
        <fullName evidence="2">Chromosome partitioning protein ParB</fullName>
    </submittedName>
</protein>
<proteinExistence type="predicted"/>
<dbReference type="Gene3D" id="3.90.1530.10">
    <property type="entry name" value="Conserved hypothetical protein from pyrococcus furiosus pfu- 392566-001, ParB domain"/>
    <property type="match status" value="1"/>
</dbReference>
<dbReference type="Pfam" id="PF02195">
    <property type="entry name" value="ParB_N"/>
    <property type="match status" value="1"/>
</dbReference>
<comment type="caution">
    <text evidence="2">The sequence shown here is derived from an EMBL/GenBank/DDBJ whole genome shotgun (WGS) entry which is preliminary data.</text>
</comment>
<dbReference type="CDD" id="cd16403">
    <property type="entry name" value="ParB_N_like_MT"/>
    <property type="match status" value="1"/>
</dbReference>
<gene>
    <name evidence="2" type="ORF">FGG12_05535</name>
</gene>
<name>A0ABY3ET00_9BURK</name>
<keyword evidence="3" id="KW-1185">Reference proteome</keyword>
<sequence>MKGRIELWPIGSIKPYDLNAKIHDEAQVTRIAKSITDFGWDQPIVVDRHGVIIKGHGRRLAAIKLGMPKVPVWVRDDLTDEQVRASRLADNRVAVGNIDTTLLQKELADLNFDLTGIFDARELDFVVADLATVNHDAFVDDIDVEVAKQAQETAVKVDATDNQDVKIDKAFGFKTVKVRDERTIARFMATIEAQFNLPAADAFVAFAKSHLETA</sequence>
<accession>A0ABY3ET00</accession>
<evidence type="ECO:0000313" key="3">
    <source>
        <dbReference type="Proteomes" id="UP000318943"/>
    </source>
</evidence>
<reference evidence="2 3" key="1">
    <citation type="submission" date="2019-05" db="EMBL/GenBank/DDBJ databases">
        <title>Whole genome sequence analysis of Cupriavidus campinensis S14E4C strain.</title>
        <authorList>
            <person name="Abbaszade G."/>
            <person name="Szabo A."/>
            <person name="Toumi M."/>
            <person name="Toth E."/>
        </authorList>
    </citation>
    <scope>NUCLEOTIDE SEQUENCE [LARGE SCALE GENOMIC DNA]</scope>
    <source>
        <strain evidence="2 3">S14E4C</strain>
    </source>
</reference>
<dbReference type="PANTHER" id="PTHR33375">
    <property type="entry name" value="CHROMOSOME-PARTITIONING PROTEIN PARB-RELATED"/>
    <property type="match status" value="1"/>
</dbReference>
<dbReference type="InterPro" id="IPR003115">
    <property type="entry name" value="ParB_N"/>
</dbReference>
<dbReference type="SUPFAM" id="SSF110849">
    <property type="entry name" value="ParB/Sulfiredoxin"/>
    <property type="match status" value="1"/>
</dbReference>
<dbReference type="Proteomes" id="UP000318943">
    <property type="component" value="Unassembled WGS sequence"/>
</dbReference>